<gene>
    <name evidence="2" type="ORF">F442_13341</name>
</gene>
<evidence type="ECO:0000313" key="3">
    <source>
        <dbReference type="Proteomes" id="UP000018948"/>
    </source>
</evidence>
<evidence type="ECO:0000313" key="2">
    <source>
        <dbReference type="EMBL" id="ETP39186.1"/>
    </source>
</evidence>
<proteinExistence type="predicted"/>
<dbReference type="EMBL" id="ANIY01002785">
    <property type="protein sequence ID" value="ETP39186.1"/>
    <property type="molecule type" value="Genomic_DNA"/>
</dbReference>
<protein>
    <submittedName>
        <fullName evidence="2">Uncharacterized protein</fullName>
    </submittedName>
</protein>
<dbReference type="Proteomes" id="UP000018948">
    <property type="component" value="Unassembled WGS sequence"/>
</dbReference>
<organism evidence="2 3">
    <name type="scientific">Phytophthora nicotianae P10297</name>
    <dbReference type="NCBI Taxonomy" id="1317064"/>
    <lineage>
        <taxon>Eukaryota</taxon>
        <taxon>Sar</taxon>
        <taxon>Stramenopiles</taxon>
        <taxon>Oomycota</taxon>
        <taxon>Peronosporomycetes</taxon>
        <taxon>Peronosporales</taxon>
        <taxon>Peronosporaceae</taxon>
        <taxon>Phytophthora</taxon>
    </lineage>
</organism>
<feature type="compositionally biased region" description="Basic and acidic residues" evidence="1">
    <location>
        <begin position="100"/>
        <end position="117"/>
    </location>
</feature>
<sequence length="125" mass="13752">MFGDLPTPDVERHMDASNIGLAVLDPGYTGSSTMPETLHQLLESLQFQSLATTSATKYSIRDVVNAIKAAAQAVGEDPNNYGYIFSSDFCLGPNKPVADRRKASVPEPWRRPEKEMRVQYGGKSF</sequence>
<feature type="region of interest" description="Disordered" evidence="1">
    <location>
        <begin position="100"/>
        <end position="125"/>
    </location>
</feature>
<accession>W2YWU9</accession>
<evidence type="ECO:0000256" key="1">
    <source>
        <dbReference type="SAM" id="MobiDB-lite"/>
    </source>
</evidence>
<reference evidence="2 3" key="1">
    <citation type="submission" date="2013-11" db="EMBL/GenBank/DDBJ databases">
        <title>The Genome Sequence of Phytophthora parasitica P10297.</title>
        <authorList>
            <consortium name="The Broad Institute Genomics Platform"/>
            <person name="Russ C."/>
            <person name="Tyler B."/>
            <person name="Panabieres F."/>
            <person name="Shan W."/>
            <person name="Tripathy S."/>
            <person name="Grunwald N."/>
            <person name="Machado M."/>
            <person name="Johnson C.S."/>
            <person name="Walker B."/>
            <person name="Young S.K."/>
            <person name="Zeng Q."/>
            <person name="Gargeya S."/>
            <person name="Fitzgerald M."/>
            <person name="Haas B."/>
            <person name="Abouelleil A."/>
            <person name="Allen A.W."/>
            <person name="Alvarado L."/>
            <person name="Arachchi H.M."/>
            <person name="Berlin A.M."/>
            <person name="Chapman S.B."/>
            <person name="Gainer-Dewar J."/>
            <person name="Goldberg J."/>
            <person name="Griggs A."/>
            <person name="Gujja S."/>
            <person name="Hansen M."/>
            <person name="Howarth C."/>
            <person name="Imamovic A."/>
            <person name="Ireland A."/>
            <person name="Larimer J."/>
            <person name="McCowan C."/>
            <person name="Murphy C."/>
            <person name="Pearson M."/>
            <person name="Poon T.W."/>
            <person name="Priest M."/>
            <person name="Roberts A."/>
            <person name="Saif S."/>
            <person name="Shea T."/>
            <person name="Sisk P."/>
            <person name="Sykes S."/>
            <person name="Wortman J."/>
            <person name="Nusbaum C."/>
            <person name="Birren B."/>
        </authorList>
    </citation>
    <scope>NUCLEOTIDE SEQUENCE [LARGE SCALE GENOMIC DNA]</scope>
    <source>
        <strain evidence="2 3">P10297</strain>
    </source>
</reference>
<dbReference type="AlphaFoldDB" id="W2YWU9"/>
<name>W2YWU9_PHYNI</name>
<comment type="caution">
    <text evidence="2">The sequence shown here is derived from an EMBL/GenBank/DDBJ whole genome shotgun (WGS) entry which is preliminary data.</text>
</comment>